<dbReference type="GO" id="GO:0008234">
    <property type="term" value="F:cysteine-type peptidase activity"/>
    <property type="evidence" value="ECO:0007669"/>
    <property type="project" value="UniProtKB-KW"/>
</dbReference>
<name>A0A1Y0VLM8_PEDPE</name>
<dbReference type="EC" id="3.4.22.70" evidence="5"/>
<dbReference type="Pfam" id="PF04203">
    <property type="entry name" value="Sortase"/>
    <property type="match status" value="1"/>
</dbReference>
<proteinExistence type="predicted"/>
<dbReference type="Proteomes" id="UP000196118">
    <property type="component" value="Chromosome"/>
</dbReference>
<evidence type="ECO:0000256" key="3">
    <source>
        <dbReference type="ARBA" id="ARBA00022807"/>
    </source>
</evidence>
<sequence length="229" mass="26105">MSKKLKNWLVSIGLTLLVLLSLAMIFNRQIKTWMVAQYNPEVNEKVVAKNTEKKANFDYTKVKSLDWQTVLKARASEKRIKVIGEIVYPDINIHLPIGKGVDNLTLALAAGTLKENQRMGEGNYALAGHHMVDKNVLFSPLYWKAKIGQKVYLTDETNIYEYRVDTRKFIKATDVQVVDDIKGKKILTLVTCDDTGAGRLMIRAKFIKKMSHTKAPEAVQKEFSEKFNR</sequence>
<keyword evidence="1" id="KW-0645">Protease</keyword>
<evidence type="ECO:0000256" key="4">
    <source>
        <dbReference type="PIRSR" id="PIRSR605754-1"/>
    </source>
</evidence>
<dbReference type="GO" id="GO:0006508">
    <property type="term" value="P:proteolysis"/>
    <property type="evidence" value="ECO:0007669"/>
    <property type="project" value="UniProtKB-KW"/>
</dbReference>
<gene>
    <name evidence="5" type="primary">srtA</name>
    <name evidence="5" type="ORF">S100892_00470</name>
</gene>
<dbReference type="SUPFAM" id="SSF63817">
    <property type="entry name" value="Sortase"/>
    <property type="match status" value="1"/>
</dbReference>
<dbReference type="Gene3D" id="2.40.260.10">
    <property type="entry name" value="Sortase"/>
    <property type="match status" value="1"/>
</dbReference>
<dbReference type="NCBIfam" id="TIGR01076">
    <property type="entry name" value="sortase_fam"/>
    <property type="match status" value="1"/>
</dbReference>
<dbReference type="CDD" id="cd06165">
    <property type="entry name" value="Sortase_A"/>
    <property type="match status" value="1"/>
</dbReference>
<feature type="active site" description="Acyl-thioester intermediate" evidence="4">
    <location>
        <position position="192"/>
    </location>
</feature>
<feature type="active site" description="Proton donor/acceptor" evidence="4">
    <location>
        <position position="129"/>
    </location>
</feature>
<dbReference type="InterPro" id="IPR042007">
    <property type="entry name" value="Sortase_A"/>
</dbReference>
<organism evidence="5 6">
    <name type="scientific">Pediococcus pentosaceus</name>
    <dbReference type="NCBI Taxonomy" id="1255"/>
    <lineage>
        <taxon>Bacteria</taxon>
        <taxon>Bacillati</taxon>
        <taxon>Bacillota</taxon>
        <taxon>Bacilli</taxon>
        <taxon>Lactobacillales</taxon>
        <taxon>Lactobacillaceae</taxon>
        <taxon>Pediococcus</taxon>
    </lineage>
</organism>
<evidence type="ECO:0000313" key="5">
    <source>
        <dbReference type="EMBL" id="ARW19075.1"/>
    </source>
</evidence>
<evidence type="ECO:0000313" key="6">
    <source>
        <dbReference type="Proteomes" id="UP000196118"/>
    </source>
</evidence>
<accession>A0A1Y0VLM8</accession>
<keyword evidence="2 5" id="KW-0378">Hydrolase</keyword>
<evidence type="ECO:0000256" key="1">
    <source>
        <dbReference type="ARBA" id="ARBA00022670"/>
    </source>
</evidence>
<dbReference type="InterPro" id="IPR005754">
    <property type="entry name" value="Sortase"/>
</dbReference>
<dbReference type="AlphaFoldDB" id="A0A1Y0VLM8"/>
<keyword evidence="3" id="KW-0788">Thiol protease</keyword>
<evidence type="ECO:0000256" key="2">
    <source>
        <dbReference type="ARBA" id="ARBA00022801"/>
    </source>
</evidence>
<reference evidence="5 6" key="1">
    <citation type="submission" date="2017-05" db="EMBL/GenBank/DDBJ databases">
        <title>Genome sequence of Pediococcus pentosaceus strain SRCM100892.</title>
        <authorList>
            <person name="Cho S.H."/>
        </authorList>
    </citation>
    <scope>NUCLEOTIDE SEQUENCE [LARGE SCALE GENOMIC DNA]</scope>
    <source>
        <strain evidence="5 6">SRCM100892</strain>
    </source>
</reference>
<dbReference type="InterPro" id="IPR023365">
    <property type="entry name" value="Sortase_dom-sf"/>
</dbReference>
<dbReference type="EMBL" id="CP021474">
    <property type="protein sequence ID" value="ARW19075.1"/>
    <property type="molecule type" value="Genomic_DNA"/>
</dbReference>
<protein>
    <submittedName>
        <fullName evidence="5">Sortase A</fullName>
        <ecNumber evidence="5">3.4.22.70</ecNumber>
    </submittedName>
</protein>